<dbReference type="InterPro" id="IPR029058">
    <property type="entry name" value="AB_hydrolase_fold"/>
</dbReference>
<evidence type="ECO:0000259" key="1">
    <source>
        <dbReference type="Pfam" id="PF12697"/>
    </source>
</evidence>
<organism evidence="2 3">
    <name type="scientific">Apophysomyces ossiformis</name>
    <dbReference type="NCBI Taxonomy" id="679940"/>
    <lineage>
        <taxon>Eukaryota</taxon>
        <taxon>Fungi</taxon>
        <taxon>Fungi incertae sedis</taxon>
        <taxon>Mucoromycota</taxon>
        <taxon>Mucoromycotina</taxon>
        <taxon>Mucoromycetes</taxon>
        <taxon>Mucorales</taxon>
        <taxon>Mucorineae</taxon>
        <taxon>Mucoraceae</taxon>
        <taxon>Apophysomyces</taxon>
    </lineage>
</organism>
<dbReference type="EMBL" id="JABAYA010000234">
    <property type="protein sequence ID" value="KAF7721799.1"/>
    <property type="molecule type" value="Genomic_DNA"/>
</dbReference>
<protein>
    <recommendedName>
        <fullName evidence="1">AB hydrolase-1 domain-containing protein</fullName>
    </recommendedName>
</protein>
<dbReference type="OrthoDB" id="94039at2759"/>
<dbReference type="AlphaFoldDB" id="A0A8H7EQ41"/>
<sequence>MNIPVSPRTEGYKVQQLAVELHRFPAPKARHQKWAFVWSHCNGFHKEIFHPVMRRLRDHMRTQSQYDHIDLDFVAWDARNHGDSARLNEGTFLDSYTWFDNAMDTLQVIEHFELKEYDALFGVGHSFGATSM</sequence>
<name>A0A8H7EQ41_9FUNG</name>
<comment type="caution">
    <text evidence="2">The sequence shown here is derived from an EMBL/GenBank/DDBJ whole genome shotgun (WGS) entry which is preliminary data.</text>
</comment>
<dbReference type="Proteomes" id="UP000605846">
    <property type="component" value="Unassembled WGS sequence"/>
</dbReference>
<evidence type="ECO:0000313" key="2">
    <source>
        <dbReference type="EMBL" id="KAF7721799.1"/>
    </source>
</evidence>
<gene>
    <name evidence="2" type="ORF">EC973_004124</name>
</gene>
<evidence type="ECO:0000313" key="3">
    <source>
        <dbReference type="Proteomes" id="UP000605846"/>
    </source>
</evidence>
<proteinExistence type="predicted"/>
<accession>A0A8H7EQ41</accession>
<dbReference type="Gene3D" id="3.40.50.1820">
    <property type="entry name" value="alpha/beta hydrolase"/>
    <property type="match status" value="1"/>
</dbReference>
<dbReference type="SUPFAM" id="SSF53474">
    <property type="entry name" value="alpha/beta-Hydrolases"/>
    <property type="match status" value="1"/>
</dbReference>
<keyword evidence="3" id="KW-1185">Reference proteome</keyword>
<reference evidence="2" key="1">
    <citation type="submission" date="2020-01" db="EMBL/GenBank/DDBJ databases">
        <title>Genome Sequencing of Three Apophysomyces-Like Fungal Strains Confirms a Novel Fungal Genus in the Mucoromycota with divergent Burkholderia-like Endosymbiotic Bacteria.</title>
        <authorList>
            <person name="Stajich J.E."/>
            <person name="Macias A.M."/>
            <person name="Carter-House D."/>
            <person name="Lovett B."/>
            <person name="Kasson L.R."/>
            <person name="Berry K."/>
            <person name="Grigoriev I."/>
            <person name="Chang Y."/>
            <person name="Spatafora J."/>
            <person name="Kasson M.T."/>
        </authorList>
    </citation>
    <scope>NUCLEOTIDE SEQUENCE</scope>
    <source>
        <strain evidence="2">NRRL A-21654</strain>
    </source>
</reference>
<dbReference type="InterPro" id="IPR000073">
    <property type="entry name" value="AB_hydrolase_1"/>
</dbReference>
<dbReference type="Pfam" id="PF12697">
    <property type="entry name" value="Abhydrolase_6"/>
    <property type="match status" value="1"/>
</dbReference>
<feature type="domain" description="AB hydrolase-1" evidence="1">
    <location>
        <begin position="37"/>
        <end position="130"/>
    </location>
</feature>